<feature type="domain" description="C3H1-type" evidence="5">
    <location>
        <begin position="77"/>
        <end position="104"/>
    </location>
</feature>
<keyword evidence="3 4" id="KW-0862">Zinc</keyword>
<dbReference type="Proteomes" id="UP001431209">
    <property type="component" value="Unassembled WGS sequence"/>
</dbReference>
<sequence length="211" mass="24423">MTTSSASMFQEVYRKPHGKLSLVRETKHLWEKRPITPILKKYNPPTKSITNNTWSRTNTLTPTTTTLIHPATKTQSQPKKEVCKYFLLGKCIKGKDCPFIHDDSKVPVCSFFLQGKCNKKDCHYRHDLTAAKATACKKFLKGLCIDNECPFEHINHKRKREQDNKFVHLDLNSDFNDFNDTFEDEQIEQATKKTKLNDSSIVPDFLLSKKE</sequence>
<evidence type="ECO:0000256" key="2">
    <source>
        <dbReference type="ARBA" id="ARBA00022771"/>
    </source>
</evidence>
<dbReference type="GO" id="GO:0008270">
    <property type="term" value="F:zinc ion binding"/>
    <property type="evidence" value="ECO:0007669"/>
    <property type="project" value="UniProtKB-KW"/>
</dbReference>
<feature type="zinc finger region" description="C3H1-type" evidence="4">
    <location>
        <begin position="108"/>
        <end position="129"/>
    </location>
</feature>
<comment type="caution">
    <text evidence="6">The sequence shown here is derived from an EMBL/GenBank/DDBJ whole genome shotgun (WGS) entry which is preliminary data.</text>
</comment>
<dbReference type="Gene3D" id="4.10.1000.10">
    <property type="entry name" value="Zinc finger, CCCH-type"/>
    <property type="match status" value="1"/>
</dbReference>
<gene>
    <name evidence="6" type="ORF">AKO1_013420</name>
</gene>
<feature type="domain" description="C3H1-type" evidence="5">
    <location>
        <begin position="108"/>
        <end position="129"/>
    </location>
</feature>
<evidence type="ECO:0000313" key="6">
    <source>
        <dbReference type="EMBL" id="KAL0489001.1"/>
    </source>
</evidence>
<feature type="domain" description="C3H1-type" evidence="5">
    <location>
        <begin position="130"/>
        <end position="156"/>
    </location>
</feature>
<dbReference type="EMBL" id="JAOPGA020001505">
    <property type="protein sequence ID" value="KAL0489001.1"/>
    <property type="molecule type" value="Genomic_DNA"/>
</dbReference>
<dbReference type="AlphaFoldDB" id="A0AAW2ZIN1"/>
<dbReference type="PANTHER" id="PTHR46156">
    <property type="entry name" value="CCCH ZINGC FINGER"/>
    <property type="match status" value="1"/>
</dbReference>
<dbReference type="GO" id="GO:0005634">
    <property type="term" value="C:nucleus"/>
    <property type="evidence" value="ECO:0007669"/>
    <property type="project" value="TreeGrafter"/>
</dbReference>
<dbReference type="SMART" id="SM00356">
    <property type="entry name" value="ZnF_C3H1"/>
    <property type="match status" value="3"/>
</dbReference>
<keyword evidence="7" id="KW-1185">Reference proteome</keyword>
<evidence type="ECO:0000256" key="1">
    <source>
        <dbReference type="ARBA" id="ARBA00022723"/>
    </source>
</evidence>
<dbReference type="SUPFAM" id="SSF90229">
    <property type="entry name" value="CCCH zinc finger"/>
    <property type="match status" value="1"/>
</dbReference>
<reference evidence="6 7" key="1">
    <citation type="submission" date="2024-03" db="EMBL/GenBank/DDBJ databases">
        <title>The Acrasis kona genome and developmental transcriptomes reveal deep origins of eukaryotic multicellular pathways.</title>
        <authorList>
            <person name="Sheikh S."/>
            <person name="Fu C.-J."/>
            <person name="Brown M.W."/>
            <person name="Baldauf S.L."/>
        </authorList>
    </citation>
    <scope>NUCLEOTIDE SEQUENCE [LARGE SCALE GENOMIC DNA]</scope>
    <source>
        <strain evidence="6 7">ATCC MYA-3509</strain>
    </source>
</reference>
<keyword evidence="1 4" id="KW-0479">Metal-binding</keyword>
<evidence type="ECO:0000259" key="5">
    <source>
        <dbReference type="PROSITE" id="PS50103"/>
    </source>
</evidence>
<dbReference type="PANTHER" id="PTHR46156:SF1">
    <property type="entry name" value="ZINC FINGER CCCH DOMAIN-CONTAINING PROTEIN 3"/>
    <property type="match status" value="1"/>
</dbReference>
<name>A0AAW2ZIN1_9EUKA</name>
<organism evidence="6 7">
    <name type="scientific">Acrasis kona</name>
    <dbReference type="NCBI Taxonomy" id="1008807"/>
    <lineage>
        <taxon>Eukaryota</taxon>
        <taxon>Discoba</taxon>
        <taxon>Heterolobosea</taxon>
        <taxon>Tetramitia</taxon>
        <taxon>Eutetramitia</taxon>
        <taxon>Acrasidae</taxon>
        <taxon>Acrasis</taxon>
    </lineage>
</organism>
<dbReference type="Gene3D" id="1.20.120.1350">
    <property type="entry name" value="Pneumovirus matrix protein 2 (M2), zinc-binding domain"/>
    <property type="match status" value="1"/>
</dbReference>
<proteinExistence type="predicted"/>
<dbReference type="InterPro" id="IPR000571">
    <property type="entry name" value="Znf_CCCH"/>
</dbReference>
<dbReference type="InterPro" id="IPR036855">
    <property type="entry name" value="Znf_CCCH_sf"/>
</dbReference>
<accession>A0AAW2ZIN1</accession>
<feature type="zinc finger region" description="C3H1-type" evidence="4">
    <location>
        <begin position="77"/>
        <end position="104"/>
    </location>
</feature>
<protein>
    <recommendedName>
        <fullName evidence="5">C3H1-type domain-containing protein</fullName>
    </recommendedName>
</protein>
<keyword evidence="2 4" id="KW-0863">Zinc-finger</keyword>
<evidence type="ECO:0000256" key="3">
    <source>
        <dbReference type="ARBA" id="ARBA00022833"/>
    </source>
</evidence>
<dbReference type="Pfam" id="PF00642">
    <property type="entry name" value="zf-CCCH"/>
    <property type="match status" value="1"/>
</dbReference>
<evidence type="ECO:0000313" key="7">
    <source>
        <dbReference type="Proteomes" id="UP001431209"/>
    </source>
</evidence>
<evidence type="ECO:0000256" key="4">
    <source>
        <dbReference type="PROSITE-ProRule" id="PRU00723"/>
    </source>
</evidence>
<dbReference type="PROSITE" id="PS50103">
    <property type="entry name" value="ZF_C3H1"/>
    <property type="match status" value="3"/>
</dbReference>
<feature type="zinc finger region" description="C3H1-type" evidence="4">
    <location>
        <begin position="130"/>
        <end position="156"/>
    </location>
</feature>